<dbReference type="Proteomes" id="UP000031847">
    <property type="component" value="Unassembled WGS sequence"/>
</dbReference>
<organism evidence="1 2">
    <name type="scientific">Lactococcus lactis subsp. lactis</name>
    <name type="common">Streptococcus lactis</name>
    <dbReference type="NCBI Taxonomy" id="1360"/>
    <lineage>
        <taxon>Bacteria</taxon>
        <taxon>Bacillati</taxon>
        <taxon>Bacillota</taxon>
        <taxon>Bacilli</taxon>
        <taxon>Lactobacillales</taxon>
        <taxon>Streptococcaceae</taxon>
        <taxon>Lactococcus</taxon>
    </lineage>
</organism>
<gene>
    <name evidence="1" type="ORF">JCM5805K_2728</name>
</gene>
<dbReference type="AlphaFoldDB" id="A0A0B8R5W1"/>
<evidence type="ECO:0000313" key="1">
    <source>
        <dbReference type="EMBL" id="GAM81604.1"/>
    </source>
</evidence>
<reference evidence="1 2" key="1">
    <citation type="submission" date="2015-01" db="EMBL/GenBank/DDBJ databases">
        <title>Lactococcus lactis subsp.lactis JCM 5805 whole genome shotgun sequence.</title>
        <authorList>
            <person name="Fujii T."/>
            <person name="Tomita Y."/>
            <person name="Ikushima S."/>
            <person name="Fujiwara D."/>
        </authorList>
    </citation>
    <scope>NUCLEOTIDE SEQUENCE [LARGE SCALE GENOMIC DNA]</scope>
    <source>
        <strain evidence="1 2">JCM 5805</strain>
    </source>
</reference>
<evidence type="ECO:0000313" key="2">
    <source>
        <dbReference type="Proteomes" id="UP000031847"/>
    </source>
</evidence>
<proteinExistence type="predicted"/>
<name>A0A0B8R5W1_LACLL</name>
<sequence length="30" mass="3704">MSVKILLTEIMINYKCERFTICFLYDKMQE</sequence>
<protein>
    <submittedName>
        <fullName evidence="1">Uncharacterized protein</fullName>
    </submittedName>
</protein>
<dbReference type="EMBL" id="BBSI01000040">
    <property type="protein sequence ID" value="GAM81604.1"/>
    <property type="molecule type" value="Genomic_DNA"/>
</dbReference>
<accession>A0A0B8R5W1</accession>
<comment type="caution">
    <text evidence="1">The sequence shown here is derived from an EMBL/GenBank/DDBJ whole genome shotgun (WGS) entry which is preliminary data.</text>
</comment>